<dbReference type="CDD" id="cd03794">
    <property type="entry name" value="GT4_WbuB-like"/>
    <property type="match status" value="1"/>
</dbReference>
<dbReference type="GO" id="GO:1901137">
    <property type="term" value="P:carbohydrate derivative biosynthetic process"/>
    <property type="evidence" value="ECO:0007669"/>
    <property type="project" value="UniProtKB-ARBA"/>
</dbReference>
<organism evidence="4 5">
    <name type="scientific">Nocardioides jishulii</name>
    <dbReference type="NCBI Taxonomy" id="2575440"/>
    <lineage>
        <taxon>Bacteria</taxon>
        <taxon>Bacillati</taxon>
        <taxon>Actinomycetota</taxon>
        <taxon>Actinomycetes</taxon>
        <taxon>Propionibacteriales</taxon>
        <taxon>Nocardioidaceae</taxon>
        <taxon>Nocardioides</taxon>
    </lineage>
</organism>
<keyword evidence="5" id="KW-1185">Reference proteome</keyword>
<evidence type="ECO:0000259" key="3">
    <source>
        <dbReference type="Pfam" id="PF13579"/>
    </source>
</evidence>
<reference evidence="4 5" key="1">
    <citation type="submission" date="2019-04" db="EMBL/GenBank/DDBJ databases">
        <authorList>
            <person name="Dong K."/>
        </authorList>
    </citation>
    <scope>NUCLEOTIDE SEQUENCE [LARGE SCALE GENOMIC DNA]</scope>
    <source>
        <strain evidence="5">dk3543</strain>
    </source>
</reference>
<dbReference type="InterPro" id="IPR050194">
    <property type="entry name" value="Glycosyltransferase_grp1"/>
</dbReference>
<dbReference type="SUPFAM" id="SSF53756">
    <property type="entry name" value="UDP-Glycosyltransferase/glycogen phosphorylase"/>
    <property type="match status" value="1"/>
</dbReference>
<dbReference type="Pfam" id="PF13579">
    <property type="entry name" value="Glyco_trans_4_4"/>
    <property type="match status" value="1"/>
</dbReference>
<dbReference type="Gene3D" id="3.40.50.2000">
    <property type="entry name" value="Glycogen Phosphorylase B"/>
    <property type="match status" value="2"/>
</dbReference>
<proteinExistence type="predicted"/>
<dbReference type="AlphaFoldDB" id="A0A4U2YQP6"/>
<comment type="caution">
    <text evidence="4">The sequence shown here is derived from an EMBL/GenBank/DDBJ whole genome shotgun (WGS) entry which is preliminary data.</text>
</comment>
<dbReference type="Pfam" id="PF13692">
    <property type="entry name" value="Glyco_trans_1_4"/>
    <property type="match status" value="1"/>
</dbReference>
<keyword evidence="2 4" id="KW-0808">Transferase</keyword>
<evidence type="ECO:0000256" key="1">
    <source>
        <dbReference type="ARBA" id="ARBA00022676"/>
    </source>
</evidence>
<name>A0A4U2YQP6_9ACTN</name>
<evidence type="ECO:0000313" key="4">
    <source>
        <dbReference type="EMBL" id="TKI63719.1"/>
    </source>
</evidence>
<evidence type="ECO:0000256" key="2">
    <source>
        <dbReference type="ARBA" id="ARBA00022679"/>
    </source>
</evidence>
<protein>
    <submittedName>
        <fullName evidence="4">Glycosyltransferase family 4 protein</fullName>
    </submittedName>
</protein>
<gene>
    <name evidence="4" type="ORF">FC770_00580</name>
</gene>
<dbReference type="OrthoDB" id="9808602at2"/>
<keyword evidence="1" id="KW-0328">Glycosyltransferase</keyword>
<dbReference type="Proteomes" id="UP000307808">
    <property type="component" value="Unassembled WGS sequence"/>
</dbReference>
<dbReference type="InterPro" id="IPR028098">
    <property type="entry name" value="Glyco_trans_4-like_N"/>
</dbReference>
<accession>A0A4U2YQP6</accession>
<dbReference type="GO" id="GO:0016758">
    <property type="term" value="F:hexosyltransferase activity"/>
    <property type="evidence" value="ECO:0007669"/>
    <property type="project" value="TreeGrafter"/>
</dbReference>
<evidence type="ECO:0000313" key="5">
    <source>
        <dbReference type="Proteomes" id="UP000307808"/>
    </source>
</evidence>
<sequence>MKIGLLTQWYGPEPGPAALPESLAVELAARGHEVQVVTGFPNYPVGKVFDGYQQSRRLDEERHGVQVRRVALYPSHDDSVVQRGLNYGSFAASALVSGMDALRDVDALWVNYSPVTISLPMFALQRRTKVPTVVHVLDLWPDTVTASGLGGGLGSALEKPLHSLCNRMYASAHRVAYISPGVGEILAQRGVSRDKLAYAPMWADESIHQRACSPDQRGHGLGQDTIALVYAGTLGGAQDLDTLVRACGRVTDLDLRCLIAGSGTEEERLRRLADEVGASNVSFLGRIGMEEMKDLNADSDVHYVGLNDHPLAHITMPSKIQAILAAGRPIVGALGGDAAAAVRDSGGRTVTSGDVDGLVTELRAMVADGRQELVRLQQEAHAYYEQTFSFAGGVDRVEALLTAAAGSRRG</sequence>
<dbReference type="PANTHER" id="PTHR45947">
    <property type="entry name" value="SULFOQUINOVOSYL TRANSFERASE SQD2"/>
    <property type="match status" value="1"/>
</dbReference>
<dbReference type="PANTHER" id="PTHR45947:SF3">
    <property type="entry name" value="SULFOQUINOVOSYL TRANSFERASE SQD2"/>
    <property type="match status" value="1"/>
</dbReference>
<dbReference type="EMBL" id="SZPY01000001">
    <property type="protein sequence ID" value="TKI63719.1"/>
    <property type="molecule type" value="Genomic_DNA"/>
</dbReference>
<feature type="domain" description="Glycosyltransferase subfamily 4-like N-terminal" evidence="3">
    <location>
        <begin position="20"/>
        <end position="201"/>
    </location>
</feature>
<dbReference type="RefSeq" id="WP_137064184.1">
    <property type="nucleotide sequence ID" value="NZ_CP040748.1"/>
</dbReference>